<gene>
    <name evidence="2" type="ORF">C900_00234</name>
</gene>
<dbReference type="EMBL" id="AMZN01000107">
    <property type="protein sequence ID" value="ELR68586.1"/>
    <property type="molecule type" value="Genomic_DNA"/>
</dbReference>
<accession>L8JI85</accession>
<name>L8JI85_9BACT</name>
<evidence type="ECO:0000313" key="2">
    <source>
        <dbReference type="EMBL" id="ELR68586.1"/>
    </source>
</evidence>
<dbReference type="GO" id="GO:0016070">
    <property type="term" value="P:RNA metabolic process"/>
    <property type="evidence" value="ECO:0007669"/>
    <property type="project" value="InterPro"/>
</dbReference>
<proteinExistence type="predicted"/>
<keyword evidence="3" id="KW-1185">Reference proteome</keyword>
<protein>
    <recommendedName>
        <fullName evidence="1">Toxin SymE-like domain-containing protein</fullName>
    </recommendedName>
</protein>
<comment type="caution">
    <text evidence="2">The sequence shown here is derived from an EMBL/GenBank/DDBJ whole genome shotgun (WGS) entry which is preliminary data.</text>
</comment>
<dbReference type="GO" id="GO:0003723">
    <property type="term" value="F:RNA binding"/>
    <property type="evidence" value="ECO:0007669"/>
    <property type="project" value="InterPro"/>
</dbReference>
<dbReference type="RefSeq" id="WP_009583142.1">
    <property type="nucleotide sequence ID" value="NZ_AMZN01000107.1"/>
</dbReference>
<dbReference type="GO" id="GO:0016788">
    <property type="term" value="F:hydrolase activity, acting on ester bonds"/>
    <property type="evidence" value="ECO:0007669"/>
    <property type="project" value="InterPro"/>
</dbReference>
<dbReference type="eggNOG" id="ENOG5033BQQ">
    <property type="taxonomic scope" value="Bacteria"/>
</dbReference>
<reference evidence="2 3" key="1">
    <citation type="submission" date="2012-12" db="EMBL/GenBank/DDBJ databases">
        <title>Genome assembly of Fulvivirga imtechensis AK7.</title>
        <authorList>
            <person name="Nupur N."/>
            <person name="Khatri I."/>
            <person name="Kumar R."/>
            <person name="Subramanian S."/>
            <person name="Pinnaka A."/>
        </authorList>
    </citation>
    <scope>NUCLEOTIDE SEQUENCE [LARGE SCALE GENOMIC DNA]</scope>
    <source>
        <strain evidence="2 3">AK7</strain>
    </source>
</reference>
<organism evidence="2 3">
    <name type="scientific">Fulvivirga imtechensis AK7</name>
    <dbReference type="NCBI Taxonomy" id="1237149"/>
    <lineage>
        <taxon>Bacteria</taxon>
        <taxon>Pseudomonadati</taxon>
        <taxon>Bacteroidota</taxon>
        <taxon>Cytophagia</taxon>
        <taxon>Cytophagales</taxon>
        <taxon>Fulvivirgaceae</taxon>
        <taxon>Fulvivirga</taxon>
    </lineage>
</organism>
<dbReference type="OrthoDB" id="9803936at2"/>
<evidence type="ECO:0000259" key="1">
    <source>
        <dbReference type="Pfam" id="PF08845"/>
    </source>
</evidence>
<dbReference type="AlphaFoldDB" id="L8JI85"/>
<dbReference type="InterPro" id="IPR014944">
    <property type="entry name" value="Toxin_SymE-like"/>
</dbReference>
<feature type="domain" description="Toxin SymE-like" evidence="1">
    <location>
        <begin position="14"/>
        <end position="59"/>
    </location>
</feature>
<evidence type="ECO:0000313" key="3">
    <source>
        <dbReference type="Proteomes" id="UP000011135"/>
    </source>
</evidence>
<dbReference type="STRING" id="1237149.C900_00234"/>
<dbReference type="Pfam" id="PF08845">
    <property type="entry name" value="SymE_toxin"/>
    <property type="match status" value="1"/>
</dbReference>
<sequence>MADQKHKQIKLQPRHRALSYGQKIVPELKLSGVWLEKSGFKAGEMVNVTVREGLLIIQTTES</sequence>
<dbReference type="Proteomes" id="UP000011135">
    <property type="component" value="Unassembled WGS sequence"/>
</dbReference>
<dbReference type="GO" id="GO:0005737">
    <property type="term" value="C:cytoplasm"/>
    <property type="evidence" value="ECO:0007669"/>
    <property type="project" value="InterPro"/>
</dbReference>